<evidence type="ECO:0000313" key="2">
    <source>
        <dbReference type="EMBL" id="AYD47915.1"/>
    </source>
</evidence>
<dbReference type="InterPro" id="IPR025668">
    <property type="entry name" value="Tnp_DDE_dom"/>
</dbReference>
<dbReference type="SUPFAM" id="SSF53098">
    <property type="entry name" value="Ribonuclease H-like"/>
    <property type="match status" value="1"/>
</dbReference>
<dbReference type="InterPro" id="IPR012337">
    <property type="entry name" value="RNaseH-like_sf"/>
</dbReference>
<sequence length="441" mass="51328">MTVTKIEFTDKEVTAHGGIILLQKMLEQMKFTHFLERTPLPQPGSNRGYDPVQIILQFIVSIWCGANRYEHLEVARFDGVLQQLFGWERMAGHRAFVRFFQKFTMKTNSRVFPAFYKWFFDNLSFDNYTLDFDSSVITRYGEQEGAAVGYNAKKPGRKSHHPLMAFVSDVQMVANFWLRSGDAHTANNFEAFMESTLANLQNKQIGLLRADSGFYSKKIFELLENRADPVSYIIACPLYTTIQRHIQSQKTWLQLDNGIEICATHYQSPMWDAPRRLIIVRQEIAERPKATGKTLRLFEDDDIVSGYRHSCYITNLKLPAAEVWRLYRGRANCENQIKELKYDYAVDKMNQNSFDATETTMNFIMIAYNLMSLFKQVVIPTKAKPMLKTIRYTTLNIGSYIVKNGRDSVLKMSLQMKQRKWIRQLWANIDNIKQPFIIIDS</sequence>
<accession>A0A386HPZ4</accession>
<evidence type="ECO:0000313" key="3">
    <source>
        <dbReference type="Proteomes" id="UP000266118"/>
    </source>
</evidence>
<dbReference type="InterPro" id="IPR047960">
    <property type="entry name" value="Transpos_IS1380"/>
</dbReference>
<protein>
    <submittedName>
        <fullName evidence="2">IS1380 family transposase</fullName>
    </submittedName>
</protein>
<dbReference type="EMBL" id="CP032489">
    <property type="protein sequence ID" value="AYD47915.1"/>
    <property type="molecule type" value="Genomic_DNA"/>
</dbReference>
<feature type="domain" description="Transposase DDE" evidence="1">
    <location>
        <begin position="5"/>
        <end position="433"/>
    </location>
</feature>
<organism evidence="2 3">
    <name type="scientific">Arachidicoccus soli</name>
    <dbReference type="NCBI Taxonomy" id="2341117"/>
    <lineage>
        <taxon>Bacteria</taxon>
        <taxon>Pseudomonadati</taxon>
        <taxon>Bacteroidota</taxon>
        <taxon>Chitinophagia</taxon>
        <taxon>Chitinophagales</taxon>
        <taxon>Chitinophagaceae</taxon>
        <taxon>Arachidicoccus</taxon>
    </lineage>
</organism>
<dbReference type="NCBIfam" id="NF033539">
    <property type="entry name" value="transpos_IS1380"/>
    <property type="match status" value="1"/>
</dbReference>
<reference evidence="2 3" key="1">
    <citation type="submission" date="2018-09" db="EMBL/GenBank/DDBJ databases">
        <title>Arachidicoccus sp. nov., a bacterium isolated from soil.</title>
        <authorList>
            <person name="Weon H.-Y."/>
            <person name="Kwon S.-W."/>
            <person name="Lee S.A."/>
        </authorList>
    </citation>
    <scope>NUCLEOTIDE SEQUENCE [LARGE SCALE GENOMIC DNA]</scope>
    <source>
        <strain evidence="2 3">KIS59-12</strain>
    </source>
</reference>
<evidence type="ECO:0000259" key="1">
    <source>
        <dbReference type="Pfam" id="PF13701"/>
    </source>
</evidence>
<dbReference type="RefSeq" id="WP_119987782.1">
    <property type="nucleotide sequence ID" value="NZ_CP032489.1"/>
</dbReference>
<keyword evidence="3" id="KW-1185">Reference proteome</keyword>
<dbReference type="OrthoDB" id="1376257at2"/>
<proteinExistence type="predicted"/>
<gene>
    <name evidence="2" type="ORF">D6B99_10130</name>
</gene>
<dbReference type="Pfam" id="PF13701">
    <property type="entry name" value="DDE_Tnp_1_4"/>
    <property type="match status" value="1"/>
</dbReference>
<name>A0A386HPZ4_9BACT</name>
<dbReference type="Proteomes" id="UP000266118">
    <property type="component" value="Chromosome"/>
</dbReference>
<dbReference type="AlphaFoldDB" id="A0A386HPZ4"/>
<dbReference type="KEGG" id="ark:D6B99_10130"/>